<evidence type="ECO:0008006" key="4">
    <source>
        <dbReference type="Google" id="ProtNLM"/>
    </source>
</evidence>
<proteinExistence type="predicted"/>
<dbReference type="PANTHER" id="PTHR23055">
    <property type="entry name" value="CALCIUM BINDING PROTEINS"/>
    <property type="match status" value="1"/>
</dbReference>
<sequence>MAFSAFATYFRYKDFIKDCPSGLLKREEFQSIYQQFFPTGDPSQFAGFVFNVFDGNNVK</sequence>
<gene>
    <name evidence="2" type="ORF">SBAD_LOCUS12181</name>
</gene>
<keyword evidence="1" id="KW-0677">Repeat</keyword>
<dbReference type="GO" id="GO:0005509">
    <property type="term" value="F:calcium ion binding"/>
    <property type="evidence" value="ECO:0007669"/>
    <property type="project" value="InterPro"/>
</dbReference>
<dbReference type="EMBL" id="UZAM01017142">
    <property type="protein sequence ID" value="VDP46161.1"/>
    <property type="molecule type" value="Genomic_DNA"/>
</dbReference>
<dbReference type="SUPFAM" id="SSF47473">
    <property type="entry name" value="EF-hand"/>
    <property type="match status" value="1"/>
</dbReference>
<dbReference type="Gene3D" id="1.10.238.10">
    <property type="entry name" value="EF-hand"/>
    <property type="match status" value="1"/>
</dbReference>
<dbReference type="AlphaFoldDB" id="A0A3P8DQR3"/>
<name>A0A3P8DQR3_9BILA</name>
<keyword evidence="3" id="KW-1185">Reference proteome</keyword>
<dbReference type="InterPro" id="IPR011992">
    <property type="entry name" value="EF-hand-dom_pair"/>
</dbReference>
<dbReference type="OrthoDB" id="191686at2759"/>
<evidence type="ECO:0000256" key="1">
    <source>
        <dbReference type="ARBA" id="ARBA00022737"/>
    </source>
</evidence>
<evidence type="ECO:0000313" key="3">
    <source>
        <dbReference type="Proteomes" id="UP000270296"/>
    </source>
</evidence>
<dbReference type="InterPro" id="IPR028846">
    <property type="entry name" value="Recoverin"/>
</dbReference>
<evidence type="ECO:0000313" key="2">
    <source>
        <dbReference type="EMBL" id="VDP46161.1"/>
    </source>
</evidence>
<accession>A0A3P8DQR3</accession>
<reference evidence="2 3" key="1">
    <citation type="submission" date="2018-11" db="EMBL/GenBank/DDBJ databases">
        <authorList>
            <consortium name="Pathogen Informatics"/>
        </authorList>
    </citation>
    <scope>NUCLEOTIDE SEQUENCE [LARGE SCALE GENOMIC DNA]</scope>
</reference>
<organism evidence="2 3">
    <name type="scientific">Soboliphyme baturini</name>
    <dbReference type="NCBI Taxonomy" id="241478"/>
    <lineage>
        <taxon>Eukaryota</taxon>
        <taxon>Metazoa</taxon>
        <taxon>Ecdysozoa</taxon>
        <taxon>Nematoda</taxon>
        <taxon>Enoplea</taxon>
        <taxon>Dorylaimia</taxon>
        <taxon>Dioctophymatida</taxon>
        <taxon>Dioctophymatoidea</taxon>
        <taxon>Soboliphymatidae</taxon>
        <taxon>Soboliphyme</taxon>
    </lineage>
</organism>
<dbReference type="PANTHER" id="PTHR23055:SF172">
    <property type="entry name" value="EF-HAND DOMAIN-CONTAINING PROTEIN"/>
    <property type="match status" value="1"/>
</dbReference>
<dbReference type="Proteomes" id="UP000270296">
    <property type="component" value="Unassembled WGS sequence"/>
</dbReference>
<protein>
    <recommendedName>
        <fullName evidence="4">EF-hand domain-containing protein</fullName>
    </recommendedName>
</protein>